<gene>
    <name evidence="14" type="ORF">M404DRAFT_119425</name>
</gene>
<comment type="subcellular location">
    <subcellularLocation>
        <location evidence="1">Endoplasmic reticulum membrane</location>
        <topology evidence="1">Single-pass type I membrane protein</topology>
    </subcellularLocation>
</comment>
<keyword evidence="10" id="KW-1133">Transmembrane helix</keyword>
<keyword evidence="5" id="KW-0109">Calcium transport</keyword>
<evidence type="ECO:0000313" key="14">
    <source>
        <dbReference type="EMBL" id="KIO15117.1"/>
    </source>
</evidence>
<dbReference type="STRING" id="870435.A0A0C3KZZ9"/>
<dbReference type="PANTHER" id="PTHR15929">
    <property type="entry name" value="STORE-OPERATED CALCIUM ENTRY-ASSOCIATED REGULATORY FACTOR"/>
    <property type="match status" value="1"/>
</dbReference>
<keyword evidence="8" id="KW-0256">Endoplasmic reticulum</keyword>
<evidence type="ECO:0000256" key="13">
    <source>
        <dbReference type="ARBA" id="ARBA00031116"/>
    </source>
</evidence>
<dbReference type="InParanoid" id="A0A0C3KZZ9"/>
<dbReference type="InterPro" id="IPR009567">
    <property type="entry name" value="SARAF"/>
</dbReference>
<reference evidence="14 15" key="1">
    <citation type="submission" date="2014-04" db="EMBL/GenBank/DDBJ databases">
        <authorList>
            <consortium name="DOE Joint Genome Institute"/>
            <person name="Kuo A."/>
            <person name="Kohler A."/>
            <person name="Costa M.D."/>
            <person name="Nagy L.G."/>
            <person name="Floudas D."/>
            <person name="Copeland A."/>
            <person name="Barry K.W."/>
            <person name="Cichocki N."/>
            <person name="Veneault-Fourrey C."/>
            <person name="LaButti K."/>
            <person name="Lindquist E.A."/>
            <person name="Lipzen A."/>
            <person name="Lundell T."/>
            <person name="Morin E."/>
            <person name="Murat C."/>
            <person name="Sun H."/>
            <person name="Tunlid A."/>
            <person name="Henrissat B."/>
            <person name="Grigoriev I.V."/>
            <person name="Hibbett D.S."/>
            <person name="Martin F."/>
            <person name="Nordberg H.P."/>
            <person name="Cantor M.N."/>
            <person name="Hua S.X."/>
        </authorList>
    </citation>
    <scope>NUCLEOTIDE SEQUENCE [LARGE SCALE GENOMIC DNA]</scope>
    <source>
        <strain evidence="14 15">Marx 270</strain>
    </source>
</reference>
<evidence type="ECO:0000256" key="2">
    <source>
        <dbReference type="ARBA" id="ARBA00006833"/>
    </source>
</evidence>
<dbReference type="Proteomes" id="UP000054217">
    <property type="component" value="Unassembled WGS sequence"/>
</dbReference>
<sequence>MSRIALDKIPALTFYGDGLTKAKRTPPIAQLVCIGKPCKLYQPEVVRCTNLGGSGVEVDWKCEADLPSSLRFGKVEVSCEGWSGPGDPYVMKGKSV</sequence>
<evidence type="ECO:0000256" key="6">
    <source>
        <dbReference type="ARBA" id="ARBA00022692"/>
    </source>
</evidence>
<name>A0A0C3KZZ9_PISTI</name>
<proteinExistence type="inferred from homology"/>
<evidence type="ECO:0000256" key="7">
    <source>
        <dbReference type="ARBA" id="ARBA00022729"/>
    </source>
</evidence>
<evidence type="ECO:0000256" key="1">
    <source>
        <dbReference type="ARBA" id="ARBA00004115"/>
    </source>
</evidence>
<dbReference type="EMBL" id="KN831944">
    <property type="protein sequence ID" value="KIO15117.1"/>
    <property type="molecule type" value="Genomic_DNA"/>
</dbReference>
<dbReference type="Pfam" id="PF06682">
    <property type="entry name" value="SARAF"/>
    <property type="match status" value="1"/>
</dbReference>
<keyword evidence="7" id="KW-0732">Signal</keyword>
<comment type="similarity">
    <text evidence="2">Belongs to the SARAF family.</text>
</comment>
<evidence type="ECO:0000256" key="4">
    <source>
        <dbReference type="ARBA" id="ARBA00022448"/>
    </source>
</evidence>
<evidence type="ECO:0000256" key="3">
    <source>
        <dbReference type="ARBA" id="ARBA00016584"/>
    </source>
</evidence>
<evidence type="ECO:0000256" key="9">
    <source>
        <dbReference type="ARBA" id="ARBA00022837"/>
    </source>
</evidence>
<protein>
    <recommendedName>
        <fullName evidence="3">Store-operated calcium entry-associated regulatory factor</fullName>
    </recommendedName>
    <alternativeName>
        <fullName evidence="13">Transmembrane protein 66</fullName>
    </alternativeName>
</protein>
<dbReference type="GO" id="GO:0006816">
    <property type="term" value="P:calcium ion transport"/>
    <property type="evidence" value="ECO:0007669"/>
    <property type="project" value="UniProtKB-KW"/>
</dbReference>
<evidence type="ECO:0000313" key="15">
    <source>
        <dbReference type="Proteomes" id="UP000054217"/>
    </source>
</evidence>
<keyword evidence="11" id="KW-0406">Ion transport</keyword>
<dbReference type="AlphaFoldDB" id="A0A0C3KZZ9"/>
<accession>A0A0C3KZZ9</accession>
<dbReference type="GO" id="GO:2001256">
    <property type="term" value="P:regulation of store-operated calcium entry"/>
    <property type="evidence" value="ECO:0007669"/>
    <property type="project" value="InterPro"/>
</dbReference>
<keyword evidence="12" id="KW-0472">Membrane</keyword>
<evidence type="ECO:0000256" key="12">
    <source>
        <dbReference type="ARBA" id="ARBA00023136"/>
    </source>
</evidence>
<dbReference type="OrthoDB" id="20303at2759"/>
<organism evidence="14 15">
    <name type="scientific">Pisolithus tinctorius Marx 270</name>
    <dbReference type="NCBI Taxonomy" id="870435"/>
    <lineage>
        <taxon>Eukaryota</taxon>
        <taxon>Fungi</taxon>
        <taxon>Dikarya</taxon>
        <taxon>Basidiomycota</taxon>
        <taxon>Agaricomycotina</taxon>
        <taxon>Agaricomycetes</taxon>
        <taxon>Agaricomycetidae</taxon>
        <taxon>Boletales</taxon>
        <taxon>Sclerodermatineae</taxon>
        <taxon>Pisolithaceae</taxon>
        <taxon>Pisolithus</taxon>
    </lineage>
</organism>
<keyword evidence="15" id="KW-1185">Reference proteome</keyword>
<evidence type="ECO:0000256" key="11">
    <source>
        <dbReference type="ARBA" id="ARBA00023065"/>
    </source>
</evidence>
<keyword evidence="4" id="KW-0813">Transport</keyword>
<evidence type="ECO:0000256" key="10">
    <source>
        <dbReference type="ARBA" id="ARBA00022989"/>
    </source>
</evidence>
<reference evidence="15" key="2">
    <citation type="submission" date="2015-01" db="EMBL/GenBank/DDBJ databases">
        <title>Evolutionary Origins and Diversification of the Mycorrhizal Mutualists.</title>
        <authorList>
            <consortium name="DOE Joint Genome Institute"/>
            <consortium name="Mycorrhizal Genomics Consortium"/>
            <person name="Kohler A."/>
            <person name="Kuo A."/>
            <person name="Nagy L.G."/>
            <person name="Floudas D."/>
            <person name="Copeland A."/>
            <person name="Barry K.W."/>
            <person name="Cichocki N."/>
            <person name="Veneault-Fourrey C."/>
            <person name="LaButti K."/>
            <person name="Lindquist E.A."/>
            <person name="Lipzen A."/>
            <person name="Lundell T."/>
            <person name="Morin E."/>
            <person name="Murat C."/>
            <person name="Riley R."/>
            <person name="Ohm R."/>
            <person name="Sun H."/>
            <person name="Tunlid A."/>
            <person name="Henrissat B."/>
            <person name="Grigoriev I.V."/>
            <person name="Hibbett D.S."/>
            <person name="Martin F."/>
        </authorList>
    </citation>
    <scope>NUCLEOTIDE SEQUENCE [LARGE SCALE GENOMIC DNA]</scope>
    <source>
        <strain evidence="15">Marx 270</strain>
    </source>
</reference>
<dbReference type="PANTHER" id="PTHR15929:SF0">
    <property type="entry name" value="STORE-OPERATED CALCIUM ENTRY-ASSOCIATED REGULATORY FACTOR"/>
    <property type="match status" value="1"/>
</dbReference>
<keyword evidence="6" id="KW-0812">Transmembrane</keyword>
<dbReference type="GO" id="GO:0005789">
    <property type="term" value="C:endoplasmic reticulum membrane"/>
    <property type="evidence" value="ECO:0007669"/>
    <property type="project" value="UniProtKB-SubCell"/>
</dbReference>
<dbReference type="HOGENOM" id="CLU_142370_1_0_1"/>
<evidence type="ECO:0000256" key="5">
    <source>
        <dbReference type="ARBA" id="ARBA00022568"/>
    </source>
</evidence>
<evidence type="ECO:0000256" key="8">
    <source>
        <dbReference type="ARBA" id="ARBA00022824"/>
    </source>
</evidence>
<keyword evidence="9" id="KW-0106">Calcium</keyword>